<accession>A0A6G5A775</accession>
<organism evidence="2">
    <name type="scientific">Rhipicephalus microplus</name>
    <name type="common">Cattle tick</name>
    <name type="synonym">Boophilus microplus</name>
    <dbReference type="NCBI Taxonomy" id="6941"/>
    <lineage>
        <taxon>Eukaryota</taxon>
        <taxon>Metazoa</taxon>
        <taxon>Ecdysozoa</taxon>
        <taxon>Arthropoda</taxon>
        <taxon>Chelicerata</taxon>
        <taxon>Arachnida</taxon>
        <taxon>Acari</taxon>
        <taxon>Parasitiformes</taxon>
        <taxon>Ixodida</taxon>
        <taxon>Ixodoidea</taxon>
        <taxon>Ixodidae</taxon>
        <taxon>Rhipicephalinae</taxon>
        <taxon>Rhipicephalus</taxon>
        <taxon>Boophilus</taxon>
    </lineage>
</organism>
<evidence type="ECO:0000313" key="2">
    <source>
        <dbReference type="EMBL" id="NIE46036.1"/>
    </source>
</evidence>
<protein>
    <submittedName>
        <fullName evidence="2">Putative kazal domain protein</fullName>
    </submittedName>
</protein>
<keyword evidence="1" id="KW-0472">Membrane</keyword>
<keyword evidence="1" id="KW-1133">Transmembrane helix</keyword>
<name>A0A6G5A775_RHIMP</name>
<feature type="transmembrane region" description="Helical" evidence="1">
    <location>
        <begin position="83"/>
        <end position="101"/>
    </location>
</feature>
<dbReference type="EMBL" id="GIKN01003763">
    <property type="protein sequence ID" value="NIE46036.1"/>
    <property type="molecule type" value="Transcribed_RNA"/>
</dbReference>
<evidence type="ECO:0000256" key="1">
    <source>
        <dbReference type="SAM" id="Phobius"/>
    </source>
</evidence>
<reference evidence="2" key="1">
    <citation type="submission" date="2020-03" db="EMBL/GenBank/DDBJ databases">
        <title>A transcriptome and proteome of the tick Rhipicephalus microplus shaped by the genetic composition of its hosts and developmental stage.</title>
        <authorList>
            <person name="Garcia G.R."/>
            <person name="Ribeiro J.M.C."/>
            <person name="Maruyama S.R."/>
            <person name="Gardinasse L.G."/>
            <person name="Nelson K."/>
            <person name="Ferreira B.R."/>
            <person name="Andrade T.G."/>
            <person name="Santos I.K.F.M."/>
        </authorList>
    </citation>
    <scope>NUCLEOTIDE SEQUENCE</scope>
    <source>
        <strain evidence="2">NSGR</strain>
        <tissue evidence="2">Salivary glands</tissue>
    </source>
</reference>
<dbReference type="AlphaFoldDB" id="A0A6G5A775"/>
<proteinExistence type="predicted"/>
<keyword evidence="1" id="KW-0812">Transmembrane</keyword>
<sequence length="158" mass="18062">MKLLRGVRAALAILSVSKKFYLLWWSRPCLLEAQIFSQYWPNSDLLTATASAYQHCTTVQKVKALFHVDQIVSFVSKSQKKRLLKMSFTVCFIALTLFLISPDWQTSSKLTVQAGKILYGDNKCWKYECVYKSCPPEAPSDCICPTVWESMFGINNCR</sequence>